<evidence type="ECO:0008006" key="3">
    <source>
        <dbReference type="Google" id="ProtNLM"/>
    </source>
</evidence>
<comment type="caution">
    <text evidence="1">The sequence shown here is derived from an EMBL/GenBank/DDBJ whole genome shotgun (WGS) entry which is preliminary data.</text>
</comment>
<reference evidence="1" key="1">
    <citation type="submission" date="2016-03" db="EMBL/GenBank/DDBJ databases">
        <authorList>
            <person name="Borrel G."/>
            <person name="Mccann A."/>
            <person name="O'Toole P.W."/>
        </authorList>
    </citation>
    <scope>NUCLEOTIDE SEQUENCE</scope>
    <source>
        <strain evidence="1">183</strain>
    </source>
</reference>
<dbReference type="Gene3D" id="3.80.10.10">
    <property type="entry name" value="Ribonuclease Inhibitor"/>
    <property type="match status" value="1"/>
</dbReference>
<dbReference type="Pfam" id="PF13306">
    <property type="entry name" value="LRR_5"/>
    <property type="match status" value="1"/>
</dbReference>
<organism evidence="1 2">
    <name type="scientific">Candidatus Methanomassiliicoccus intestinalis</name>
    <dbReference type="NCBI Taxonomy" id="1406512"/>
    <lineage>
        <taxon>Archaea</taxon>
        <taxon>Methanobacteriati</taxon>
        <taxon>Thermoplasmatota</taxon>
        <taxon>Thermoplasmata</taxon>
        <taxon>Methanomassiliicoccales</taxon>
        <taxon>Methanomassiliicoccaceae</taxon>
        <taxon>Methanomassiliicoccus</taxon>
    </lineage>
</organism>
<dbReference type="EMBL" id="LVVT01000001">
    <property type="protein sequence ID" value="TQS84579.1"/>
    <property type="molecule type" value="Genomic_DNA"/>
</dbReference>
<sequence>MVKHPPVLSHNGRWLKRAPPNSQFYHVPEGVEVLDTNCFDASRDTLIRVFLPDTLKKINCGAFWGLTKLEHVTLPASVIYLDNDVFYDCPALKEIYIMGEPENYGPLCHNCPSVYKVMKKGRNILREAQSYEIRERGQCSLFDYDKAEA</sequence>
<accession>A0A8J8PIP2</accession>
<name>A0A8J8PIP2_9ARCH</name>
<evidence type="ECO:0000313" key="1">
    <source>
        <dbReference type="EMBL" id="TQS84579.1"/>
    </source>
</evidence>
<protein>
    <recommendedName>
        <fullName evidence="3">Leucine-rich repeat domain-containing protein</fullName>
    </recommendedName>
</protein>
<dbReference type="AlphaFoldDB" id="A0A8J8PIP2"/>
<dbReference type="InterPro" id="IPR026906">
    <property type="entry name" value="LRR_5"/>
</dbReference>
<dbReference type="RefSeq" id="WP_020448874.1">
    <property type="nucleotide sequence ID" value="NZ_CAYAYJ010000005.1"/>
</dbReference>
<dbReference type="GeneID" id="41323405"/>
<proteinExistence type="predicted"/>
<dbReference type="Proteomes" id="UP000752814">
    <property type="component" value="Unassembled WGS sequence"/>
</dbReference>
<dbReference type="SUPFAM" id="SSF52058">
    <property type="entry name" value="L domain-like"/>
    <property type="match status" value="1"/>
</dbReference>
<gene>
    <name evidence="1" type="ORF">A3207_00620</name>
</gene>
<evidence type="ECO:0000313" key="2">
    <source>
        <dbReference type="Proteomes" id="UP000752814"/>
    </source>
</evidence>
<dbReference type="InterPro" id="IPR032675">
    <property type="entry name" value="LRR_dom_sf"/>
</dbReference>